<keyword evidence="4 15" id="KW-0479">Metal-binding</keyword>
<evidence type="ECO:0000256" key="7">
    <source>
        <dbReference type="ARBA" id="ARBA00022842"/>
    </source>
</evidence>
<keyword evidence="3 12" id="KW-0436">Ligase</keyword>
<feature type="binding site" evidence="14">
    <location>
        <begin position="312"/>
        <end position="313"/>
    </location>
    <ligand>
        <name>ATP</name>
        <dbReference type="ChEBI" id="CHEBI:30616"/>
    </ligand>
</feature>
<dbReference type="Pfam" id="PF07478">
    <property type="entry name" value="Dala_Dala_lig_C"/>
    <property type="match status" value="1"/>
</dbReference>
<dbReference type="SUPFAM" id="SSF56059">
    <property type="entry name" value="Glutathione synthetase ATP-binding domain-like"/>
    <property type="match status" value="1"/>
</dbReference>
<keyword evidence="11 12" id="KW-0961">Cell wall biogenesis/degradation</keyword>
<evidence type="ECO:0000256" key="5">
    <source>
        <dbReference type="ARBA" id="ARBA00022741"/>
    </source>
</evidence>
<dbReference type="Pfam" id="PF01820">
    <property type="entry name" value="Dala_Dala_lig_N"/>
    <property type="match status" value="1"/>
</dbReference>
<keyword evidence="12" id="KW-0963">Cytoplasm</keyword>
<feature type="binding site" evidence="14">
    <location>
        <begin position="218"/>
        <end position="225"/>
    </location>
    <ligand>
        <name>ATP</name>
        <dbReference type="ChEBI" id="CHEBI:30616"/>
    </ligand>
</feature>
<evidence type="ECO:0000256" key="2">
    <source>
        <dbReference type="ARBA" id="ARBA00010871"/>
    </source>
</evidence>
<feature type="binding site" evidence="15">
    <location>
        <position position="313"/>
    </location>
    <ligand>
        <name>Mg(2+)</name>
        <dbReference type="ChEBI" id="CHEBI:18420"/>
        <label>2</label>
    </ligand>
</feature>
<dbReference type="NCBIfam" id="NF000091">
    <property type="entry name" value="D_ala_D_ser_VanG"/>
    <property type="match status" value="1"/>
</dbReference>
<dbReference type="FunFam" id="3.30.470.20:FF:000008">
    <property type="entry name" value="D-alanine--D-alanine ligase"/>
    <property type="match status" value="1"/>
</dbReference>
<keyword evidence="5 14" id="KW-0547">Nucleotide-binding</keyword>
<evidence type="ECO:0000256" key="11">
    <source>
        <dbReference type="ARBA" id="ARBA00023316"/>
    </source>
</evidence>
<dbReference type="OrthoDB" id="9813261at2"/>
<dbReference type="PROSITE" id="PS50975">
    <property type="entry name" value="ATP_GRASP"/>
    <property type="match status" value="1"/>
</dbReference>
<feature type="binding site" evidence="15">
    <location>
        <position position="313"/>
    </location>
    <ligand>
        <name>Mg(2+)</name>
        <dbReference type="ChEBI" id="CHEBI:18420"/>
        <label>1</label>
    </ligand>
</feature>
<dbReference type="HAMAP" id="MF_00047">
    <property type="entry name" value="Dala_Dala_lig"/>
    <property type="match status" value="1"/>
</dbReference>
<dbReference type="UniPathway" id="UPA00219"/>
<dbReference type="GO" id="GO:0005829">
    <property type="term" value="C:cytosol"/>
    <property type="evidence" value="ECO:0007669"/>
    <property type="project" value="TreeGrafter"/>
</dbReference>
<sequence length="351" mass="38613">MKKKKVLVLFGGCSSEYDISLQSAYSVVTNLNPKNYEIILIGITRDGNWMRYYGPYEQIADDTWLNNGPCVPAIISPSRDIHGIIEFHGNTIKNTKIDVVFPVLHGKNGEDGTVQGLLELAYIPFVGCNTLSSALCMDKDMAHKIVESAGVKTPSSVAIQYEISEEEIIDKTKFLNYPLFVKPAKAGSSLGITKILGEDELLNAIAAAFQYDNKVVIEEAIEGSEVGCAILGTNNLTVGEVDEIKLSQTKGFFDYTEKYAGKTYKIHMPAPIDKDISMAIKQTAVAIYRALGCSGLARVDMFLTPNKEIIFNEVNTIPGFTIRSRYPNMLKGIGMTFEQILDSLIELAINV</sequence>
<keyword evidence="7 15" id="KW-0460">Magnesium</keyword>
<comment type="similarity">
    <text evidence="2 12">Belongs to the D-alanine--D-alanine ligase family.</text>
</comment>
<dbReference type="GO" id="GO:0009252">
    <property type="term" value="P:peptidoglycan biosynthetic process"/>
    <property type="evidence" value="ECO:0007669"/>
    <property type="project" value="UniProtKB-UniRule"/>
</dbReference>
<dbReference type="SUPFAM" id="SSF52440">
    <property type="entry name" value="PreATP-grasp domain"/>
    <property type="match status" value="1"/>
</dbReference>
<dbReference type="Gene3D" id="3.30.1490.20">
    <property type="entry name" value="ATP-grasp fold, A domain"/>
    <property type="match status" value="1"/>
</dbReference>
<feature type="binding site" evidence="14">
    <location>
        <begin position="180"/>
        <end position="182"/>
    </location>
    <ligand>
        <name>ATP</name>
        <dbReference type="ChEBI" id="CHEBI:30616"/>
    </ligand>
</feature>
<dbReference type="InterPro" id="IPR011095">
    <property type="entry name" value="Dala_Dala_lig_C"/>
</dbReference>
<dbReference type="AlphaFoldDB" id="A0A410QBJ6"/>
<comment type="cofactor">
    <cofactor evidence="1">
        <name>Mn(2+)</name>
        <dbReference type="ChEBI" id="CHEBI:29035"/>
    </cofactor>
</comment>
<dbReference type="InterPro" id="IPR000291">
    <property type="entry name" value="D-Ala_lig_Van_CS"/>
</dbReference>
<protein>
    <recommendedName>
        <fullName evidence="12">D-alanine--D-alanine ligase</fullName>
        <ecNumber evidence="12">6.3.2.4</ecNumber>
    </recommendedName>
    <alternativeName>
        <fullName evidence="12">D-Ala-D-Ala ligase</fullName>
    </alternativeName>
    <alternativeName>
        <fullName evidence="12">D-alanylalanine synthetase</fullName>
    </alternativeName>
</protein>
<proteinExistence type="inferred from homology"/>
<name>A0A410QBJ6_9FIRM</name>
<dbReference type="GO" id="GO:0046872">
    <property type="term" value="F:metal ion binding"/>
    <property type="evidence" value="ECO:0007669"/>
    <property type="project" value="UniProtKB-KW"/>
</dbReference>
<feature type="active site" evidence="13">
    <location>
        <position position="324"/>
    </location>
</feature>
<evidence type="ECO:0000256" key="3">
    <source>
        <dbReference type="ARBA" id="ARBA00022598"/>
    </source>
</evidence>
<keyword evidence="9 12" id="KW-0573">Peptidoglycan synthesis</keyword>
<accession>A0A410QBJ6</accession>
<dbReference type="GO" id="GO:0005524">
    <property type="term" value="F:ATP binding"/>
    <property type="evidence" value="ECO:0007669"/>
    <property type="project" value="UniProtKB-UniRule"/>
</dbReference>
<feature type="binding site" evidence="14">
    <location>
        <begin position="188"/>
        <end position="189"/>
    </location>
    <ligand>
        <name>ATP</name>
        <dbReference type="ChEBI" id="CHEBI:30616"/>
    </ligand>
</feature>
<feature type="binding site" evidence="15">
    <location>
        <position position="315"/>
    </location>
    <ligand>
        <name>Mg(2+)</name>
        <dbReference type="ChEBI" id="CHEBI:18420"/>
        <label>2</label>
    </ligand>
</feature>
<dbReference type="NCBIfam" id="NF002528">
    <property type="entry name" value="PRK01966.1-4"/>
    <property type="match status" value="1"/>
</dbReference>
<gene>
    <name evidence="18" type="primary">vanG</name>
    <name evidence="12" type="synonym">ddl</name>
    <name evidence="18" type="ORF">EQM13_06370</name>
</gene>
<evidence type="ECO:0000256" key="8">
    <source>
        <dbReference type="ARBA" id="ARBA00022960"/>
    </source>
</evidence>
<dbReference type="GO" id="GO:0008360">
    <property type="term" value="P:regulation of cell shape"/>
    <property type="evidence" value="ECO:0007669"/>
    <property type="project" value="UniProtKB-KW"/>
</dbReference>
<evidence type="ECO:0000313" key="18">
    <source>
        <dbReference type="EMBL" id="QAT61238.1"/>
    </source>
</evidence>
<dbReference type="KEGG" id="spoa:EQM13_06370"/>
<feature type="active site" evidence="13">
    <location>
        <position position="188"/>
    </location>
</feature>
<evidence type="ECO:0000313" key="19">
    <source>
        <dbReference type="Proteomes" id="UP000287969"/>
    </source>
</evidence>
<dbReference type="Gene3D" id="3.40.50.20">
    <property type="match status" value="1"/>
</dbReference>
<dbReference type="RefSeq" id="WP_071140753.1">
    <property type="nucleotide sequence ID" value="NZ_CP035282.1"/>
</dbReference>
<dbReference type="InterPro" id="IPR011127">
    <property type="entry name" value="Dala_Dala_lig_N"/>
</dbReference>
<evidence type="ECO:0000256" key="6">
    <source>
        <dbReference type="ARBA" id="ARBA00022840"/>
    </source>
</evidence>
<feature type="active site" evidence="13">
    <location>
        <position position="16"/>
    </location>
</feature>
<evidence type="ECO:0000256" key="13">
    <source>
        <dbReference type="PIRSR" id="PIRSR039102-1"/>
    </source>
</evidence>
<feature type="binding site" evidence="15">
    <location>
        <position position="300"/>
    </location>
    <ligand>
        <name>Mg(2+)</name>
        <dbReference type="ChEBI" id="CHEBI:18420"/>
        <label>1</label>
    </ligand>
</feature>
<dbReference type="Proteomes" id="UP000287969">
    <property type="component" value="Chromosome"/>
</dbReference>
<keyword evidence="8 12" id="KW-0133">Cell shape</keyword>
<evidence type="ECO:0000256" key="10">
    <source>
        <dbReference type="ARBA" id="ARBA00023211"/>
    </source>
</evidence>
<evidence type="ECO:0000256" key="12">
    <source>
        <dbReference type="HAMAP-Rule" id="MF_00047"/>
    </source>
</evidence>
<comment type="function">
    <text evidence="12">Cell wall formation.</text>
</comment>
<dbReference type="PIRSF" id="PIRSF039102">
    <property type="entry name" value="Ddl/VanB"/>
    <property type="match status" value="1"/>
</dbReference>
<evidence type="ECO:0000256" key="4">
    <source>
        <dbReference type="ARBA" id="ARBA00022723"/>
    </source>
</evidence>
<evidence type="ECO:0000256" key="15">
    <source>
        <dbReference type="PIRSR" id="PIRSR039102-3"/>
    </source>
</evidence>
<evidence type="ECO:0000256" key="9">
    <source>
        <dbReference type="ARBA" id="ARBA00022984"/>
    </source>
</evidence>
<dbReference type="PROSITE" id="PS00843">
    <property type="entry name" value="DALA_DALA_LIGASE_1"/>
    <property type="match status" value="1"/>
</dbReference>
<reference evidence="19" key="1">
    <citation type="submission" date="2019-01" db="EMBL/GenBank/DDBJ databases">
        <title>Draft genomes of a novel of Sporanaerobacter strains.</title>
        <authorList>
            <person name="Ma S."/>
        </authorList>
    </citation>
    <scope>NUCLEOTIDE SEQUENCE [LARGE SCALE GENOMIC DNA]</scope>
    <source>
        <strain evidence="19">NJN-17</strain>
    </source>
</reference>
<dbReference type="GO" id="GO:0008716">
    <property type="term" value="F:D-alanine-D-alanine ligase activity"/>
    <property type="evidence" value="ECO:0007669"/>
    <property type="project" value="UniProtKB-UniRule"/>
</dbReference>
<dbReference type="NCBIfam" id="NF002378">
    <property type="entry name" value="PRK01372.1"/>
    <property type="match status" value="1"/>
</dbReference>
<feature type="domain" description="ATP-grasp" evidence="17">
    <location>
        <begin position="143"/>
        <end position="346"/>
    </location>
</feature>
<comment type="subcellular location">
    <subcellularLocation>
        <location evidence="12">Cytoplasm</location>
    </subcellularLocation>
</comment>
<keyword evidence="6 16" id="KW-0067">ATP-binding</keyword>
<dbReference type="InterPro" id="IPR011761">
    <property type="entry name" value="ATP-grasp"/>
</dbReference>
<dbReference type="EC" id="6.3.2.4" evidence="12"/>
<comment type="pathway">
    <text evidence="12">Cell wall biogenesis; peptidoglycan biosynthesis.</text>
</comment>
<comment type="cofactor">
    <cofactor evidence="15">
        <name>Mg(2+)</name>
        <dbReference type="ChEBI" id="CHEBI:18420"/>
    </cofactor>
    <cofactor evidence="15">
        <name>Mn(2+)</name>
        <dbReference type="ChEBI" id="CHEBI:29035"/>
    </cofactor>
    <text evidence="15">Binds 2 magnesium or manganese ions per subunit.</text>
</comment>
<dbReference type="PANTHER" id="PTHR23132">
    <property type="entry name" value="D-ALANINE--D-ALANINE LIGASE"/>
    <property type="match status" value="1"/>
</dbReference>
<keyword evidence="19" id="KW-1185">Reference proteome</keyword>
<dbReference type="Gene3D" id="3.30.470.20">
    <property type="entry name" value="ATP-grasp fold, B domain"/>
    <property type="match status" value="1"/>
</dbReference>
<dbReference type="EMBL" id="CP035282">
    <property type="protein sequence ID" value="QAT61238.1"/>
    <property type="molecule type" value="Genomic_DNA"/>
</dbReference>
<evidence type="ECO:0000256" key="14">
    <source>
        <dbReference type="PIRSR" id="PIRSR039102-2"/>
    </source>
</evidence>
<dbReference type="InterPro" id="IPR013815">
    <property type="entry name" value="ATP_grasp_subdomain_1"/>
</dbReference>
<evidence type="ECO:0000256" key="1">
    <source>
        <dbReference type="ARBA" id="ARBA00001936"/>
    </source>
</evidence>
<dbReference type="InterPro" id="IPR005905">
    <property type="entry name" value="D_ala_D_ala"/>
</dbReference>
<feature type="binding site" evidence="14">
    <location>
        <position position="139"/>
    </location>
    <ligand>
        <name>ATP</name>
        <dbReference type="ChEBI" id="CHEBI:30616"/>
    </ligand>
</feature>
<evidence type="ECO:0000256" key="16">
    <source>
        <dbReference type="PROSITE-ProRule" id="PRU00409"/>
    </source>
</evidence>
<dbReference type="PANTHER" id="PTHR23132:SF25">
    <property type="entry name" value="D-ALANINE--D-ALANINE LIGASE A"/>
    <property type="match status" value="1"/>
</dbReference>
<dbReference type="NCBIfam" id="TIGR01205">
    <property type="entry name" value="D_ala_D_alaTIGR"/>
    <property type="match status" value="1"/>
</dbReference>
<dbReference type="PROSITE" id="PS00844">
    <property type="entry name" value="DALA_DALA_LIGASE_2"/>
    <property type="match status" value="1"/>
</dbReference>
<dbReference type="InterPro" id="IPR016185">
    <property type="entry name" value="PreATP-grasp_dom_sf"/>
</dbReference>
<organism evidence="18 19">
    <name type="scientific">Acidilutibacter cellobiosedens</name>
    <dbReference type="NCBI Taxonomy" id="2507161"/>
    <lineage>
        <taxon>Bacteria</taxon>
        <taxon>Bacillati</taxon>
        <taxon>Bacillota</taxon>
        <taxon>Tissierellia</taxon>
        <taxon>Tissierellales</taxon>
        <taxon>Acidilutibacteraceae</taxon>
        <taxon>Acidilutibacter</taxon>
    </lineage>
</organism>
<dbReference type="GO" id="GO:0071555">
    <property type="term" value="P:cell wall organization"/>
    <property type="evidence" value="ECO:0007669"/>
    <property type="project" value="UniProtKB-KW"/>
</dbReference>
<comment type="catalytic activity">
    <reaction evidence="12">
        <text>2 D-alanine + ATP = D-alanyl-D-alanine + ADP + phosphate + H(+)</text>
        <dbReference type="Rhea" id="RHEA:11224"/>
        <dbReference type="ChEBI" id="CHEBI:15378"/>
        <dbReference type="ChEBI" id="CHEBI:30616"/>
        <dbReference type="ChEBI" id="CHEBI:43474"/>
        <dbReference type="ChEBI" id="CHEBI:57416"/>
        <dbReference type="ChEBI" id="CHEBI:57822"/>
        <dbReference type="ChEBI" id="CHEBI:456216"/>
        <dbReference type="EC" id="6.3.2.4"/>
    </reaction>
</comment>
<evidence type="ECO:0000259" key="17">
    <source>
        <dbReference type="PROSITE" id="PS50975"/>
    </source>
</evidence>
<keyword evidence="10 15" id="KW-0464">Manganese</keyword>